<evidence type="ECO:0000259" key="3">
    <source>
        <dbReference type="Pfam" id="PF01370"/>
    </source>
</evidence>
<dbReference type="Proteomes" id="UP001375743">
    <property type="component" value="Unassembled WGS sequence"/>
</dbReference>
<dbReference type="InterPro" id="IPR036291">
    <property type="entry name" value="NAD(P)-bd_dom_sf"/>
</dbReference>
<evidence type="ECO:0000313" key="5">
    <source>
        <dbReference type="Proteomes" id="UP001375743"/>
    </source>
</evidence>
<feature type="domain" description="NAD-dependent epimerase/dehydratase" evidence="3">
    <location>
        <begin position="17"/>
        <end position="278"/>
    </location>
</feature>
<dbReference type="SUPFAM" id="SSF51735">
    <property type="entry name" value="NAD(P)-binding Rossmann-fold domains"/>
    <property type="match status" value="1"/>
</dbReference>
<organism evidence="4 5">
    <name type="scientific">Benzoatithermus flavus</name>
    <dbReference type="NCBI Taxonomy" id="3108223"/>
    <lineage>
        <taxon>Bacteria</taxon>
        <taxon>Pseudomonadati</taxon>
        <taxon>Pseudomonadota</taxon>
        <taxon>Alphaproteobacteria</taxon>
        <taxon>Geminicoccales</taxon>
        <taxon>Geminicoccaceae</taxon>
        <taxon>Benzoatithermus</taxon>
    </lineage>
</organism>
<gene>
    <name evidence="4" type="ORF">U1T56_13005</name>
</gene>
<accession>A0ABU8XT52</accession>
<evidence type="ECO:0000256" key="1">
    <source>
        <dbReference type="ARBA" id="ARBA00005125"/>
    </source>
</evidence>
<comment type="similarity">
    <text evidence="2">Belongs to the NAD(P)-dependent epimerase/dehydratase family.</text>
</comment>
<reference evidence="4 5" key="1">
    <citation type="submission" date="2024-01" db="EMBL/GenBank/DDBJ databases">
        <title>Multi-omics insights into the function and evolution of sodium benzoate biodegradation pathways in Benzoatithermus flavus gen. nov., sp. nov. from hot spring.</title>
        <authorList>
            <person name="Hu C.-J."/>
            <person name="Li W.-J."/>
        </authorList>
    </citation>
    <scope>NUCLEOTIDE SEQUENCE [LARGE SCALE GENOMIC DNA]</scope>
    <source>
        <strain evidence="4 5">SYSU G07066</strain>
    </source>
</reference>
<dbReference type="EMBL" id="JBBLZC010000012">
    <property type="protein sequence ID" value="MEK0084076.1"/>
    <property type="molecule type" value="Genomic_DNA"/>
</dbReference>
<keyword evidence="5" id="KW-1185">Reference proteome</keyword>
<evidence type="ECO:0000256" key="2">
    <source>
        <dbReference type="ARBA" id="ARBA00007637"/>
    </source>
</evidence>
<name>A0ABU8XT52_9PROT</name>
<comment type="pathway">
    <text evidence="1">Bacterial outer membrane biogenesis; LPS O-antigen biosynthesis.</text>
</comment>
<comment type="caution">
    <text evidence="4">The sequence shown here is derived from an EMBL/GenBank/DDBJ whole genome shotgun (WGS) entry which is preliminary data.</text>
</comment>
<dbReference type="PANTHER" id="PTHR43000">
    <property type="entry name" value="DTDP-D-GLUCOSE 4,6-DEHYDRATASE-RELATED"/>
    <property type="match status" value="1"/>
</dbReference>
<proteinExistence type="inferred from homology"/>
<protein>
    <submittedName>
        <fullName evidence="4">NAD-dependent epimerase/dehydratase family protein</fullName>
    </submittedName>
</protein>
<dbReference type="Pfam" id="PF01370">
    <property type="entry name" value="Epimerase"/>
    <property type="match status" value="1"/>
</dbReference>
<dbReference type="InterPro" id="IPR001509">
    <property type="entry name" value="Epimerase_deHydtase"/>
</dbReference>
<dbReference type="Gene3D" id="3.40.50.720">
    <property type="entry name" value="NAD(P)-binding Rossmann-like Domain"/>
    <property type="match status" value="1"/>
</dbReference>
<evidence type="ECO:0000313" key="4">
    <source>
        <dbReference type="EMBL" id="MEK0084076.1"/>
    </source>
</evidence>
<sequence>MATHGARRSNVRPLRPVVITGGAGFLGANLADRLAGEGVPVVVLDSLARPGVELNLEWLKERHGKLVAPVIADIRDAEAVAETVRNARAVLHLAAQVAVTTSLEDPVHDFEANARGTLNVLEALRRQNDPPPLLFASTNKVYGKLFGASALGRSRSRWEPRREEHKQGCDEATLLDFYSPYGCSKGVADQYVLDYARVFGLPTLVFRMSCLYGPRQFGNEDQGWIAHFLIRALRGEPITIFGDGRQVRDALYVDDAVSAWLAGLHGIDRLRGRVFNLGGGPANTLSLLEMLEHVERLTGRAPEVHFDEPRPGDQLWYVSDTRALEQATGWRARIGLEAGLERLTVWLRRHVVPERSGKAAAAAFREARA</sequence>